<sequence>MLNIPDTFTQFTELGEVDIGTLHGDHVTVVVIHIKDPRLLRDDWAPATQILEDQWQGKQQRQQQRQQQYPQPHGKPLGGILSTRDSCRFYTESPAQDGPPQRLEYKDRNEFAPLADDADPEVFLAFLRTCLDGSPASGLGLDVSKGEMDEDQWQSFCKRPEYRDQLLFGVLGTEDICRLYIEPLYEGDTPVLFKYKGRSEFGKVKDDDVEALNAFGLKFQIGLEAYRFGV</sequence>
<evidence type="ECO:0000313" key="2">
    <source>
        <dbReference type="EMBL" id="PYI14640.1"/>
    </source>
</evidence>
<name>A0A2V5HF72_ASPV1</name>
<evidence type="ECO:0000256" key="1">
    <source>
        <dbReference type="SAM" id="MobiDB-lite"/>
    </source>
</evidence>
<dbReference type="Proteomes" id="UP000249829">
    <property type="component" value="Unassembled WGS sequence"/>
</dbReference>
<feature type="compositionally biased region" description="Low complexity" evidence="1">
    <location>
        <begin position="54"/>
        <end position="71"/>
    </location>
</feature>
<protein>
    <submittedName>
        <fullName evidence="2">Uncharacterized protein</fullName>
    </submittedName>
</protein>
<dbReference type="AlphaFoldDB" id="A0A2V5HF72"/>
<proteinExistence type="predicted"/>
<feature type="region of interest" description="Disordered" evidence="1">
    <location>
        <begin position="54"/>
        <end position="78"/>
    </location>
</feature>
<organism evidence="2 3">
    <name type="scientific">Aspergillus violaceofuscus (strain CBS 115571)</name>
    <dbReference type="NCBI Taxonomy" id="1450538"/>
    <lineage>
        <taxon>Eukaryota</taxon>
        <taxon>Fungi</taxon>
        <taxon>Dikarya</taxon>
        <taxon>Ascomycota</taxon>
        <taxon>Pezizomycotina</taxon>
        <taxon>Eurotiomycetes</taxon>
        <taxon>Eurotiomycetidae</taxon>
        <taxon>Eurotiales</taxon>
        <taxon>Aspergillaceae</taxon>
        <taxon>Aspergillus</taxon>
    </lineage>
</organism>
<keyword evidence="3" id="KW-1185">Reference proteome</keyword>
<accession>A0A2V5HF72</accession>
<gene>
    <name evidence="2" type="ORF">BO99DRAFT_437129</name>
</gene>
<reference evidence="2 3" key="1">
    <citation type="submission" date="2018-02" db="EMBL/GenBank/DDBJ databases">
        <title>The genomes of Aspergillus section Nigri reveals drivers in fungal speciation.</title>
        <authorList>
            <consortium name="DOE Joint Genome Institute"/>
            <person name="Vesth T.C."/>
            <person name="Nybo J."/>
            <person name="Theobald S."/>
            <person name="Brandl J."/>
            <person name="Frisvad J.C."/>
            <person name="Nielsen K.F."/>
            <person name="Lyhne E.K."/>
            <person name="Kogle M.E."/>
            <person name="Kuo A."/>
            <person name="Riley R."/>
            <person name="Clum A."/>
            <person name="Nolan M."/>
            <person name="Lipzen A."/>
            <person name="Salamov A."/>
            <person name="Henrissat B."/>
            <person name="Wiebenga A."/>
            <person name="De vries R.P."/>
            <person name="Grigoriev I.V."/>
            <person name="Mortensen U.H."/>
            <person name="Andersen M.R."/>
            <person name="Baker S.E."/>
        </authorList>
    </citation>
    <scope>NUCLEOTIDE SEQUENCE [LARGE SCALE GENOMIC DNA]</scope>
    <source>
        <strain evidence="2 3">CBS 115571</strain>
    </source>
</reference>
<evidence type="ECO:0000313" key="3">
    <source>
        <dbReference type="Proteomes" id="UP000249829"/>
    </source>
</evidence>
<dbReference type="EMBL" id="KZ825206">
    <property type="protein sequence ID" value="PYI14640.1"/>
    <property type="molecule type" value="Genomic_DNA"/>
</dbReference>
<dbReference type="OMA" id="EMDEDQW"/>